<dbReference type="GO" id="GO:0000422">
    <property type="term" value="P:autophagy of mitochondrion"/>
    <property type="evidence" value="ECO:0007669"/>
    <property type="project" value="TreeGrafter"/>
</dbReference>
<sequence>MSHREEYRQWPFVTDDEFALVCAFLDQRYIKARLGPTRQVFKIRSRWTATTGSCYIEIIRLLQLSEDQDELSLALQKLNGGREEPSEVDMEIDVENEDGDQEALRPDLENHKPGTTTYQIPSQCNPYLSLPYVVYEIHLHPTYRIPTLWFTLHDLPMSEPTFDLNSVYRYLVPEGYKSQLRDAGITGGISAAPHPITDVPSFFIHPCQTKEAMERFDCPMTDYLMVWLGLVGGCVGLWLPPEMAQENTNG</sequence>
<keyword evidence="8" id="KW-0812">Transmembrane</keyword>
<evidence type="ECO:0000313" key="9">
    <source>
        <dbReference type="EMBL" id="RDL36614.1"/>
    </source>
</evidence>
<evidence type="ECO:0000256" key="6">
    <source>
        <dbReference type="ARBA" id="ARBA00023006"/>
    </source>
</evidence>
<protein>
    <recommendedName>
        <fullName evidence="2">Ubiquitin-like-conjugating enzyme ATG10</fullName>
    </recommendedName>
    <alternativeName>
        <fullName evidence="7">Autophagy-related protein 10</fullName>
    </alternativeName>
</protein>
<reference evidence="9 10" key="1">
    <citation type="journal article" date="2018" name="IMA Fungus">
        <title>IMA Genome-F 9: Draft genome sequence of Annulohypoxylon stygium, Aspergillus mulundensis, Berkeleyomyces basicola (syn. Thielaviopsis basicola), Ceratocystis smalleyi, two Cercospora beticola strains, Coleophoma cylindrospora, Fusarium fracticaudum, Phialophora cf. hyalina, and Morchella septimelata.</title>
        <authorList>
            <person name="Wingfield B.D."/>
            <person name="Bills G.F."/>
            <person name="Dong Y."/>
            <person name="Huang W."/>
            <person name="Nel W.J."/>
            <person name="Swalarsk-Parry B.S."/>
            <person name="Vaghefi N."/>
            <person name="Wilken P.M."/>
            <person name="An Z."/>
            <person name="de Beer Z.W."/>
            <person name="De Vos L."/>
            <person name="Chen L."/>
            <person name="Duong T.A."/>
            <person name="Gao Y."/>
            <person name="Hammerbacher A."/>
            <person name="Kikkert J.R."/>
            <person name="Li Y."/>
            <person name="Li H."/>
            <person name="Li K."/>
            <person name="Li Q."/>
            <person name="Liu X."/>
            <person name="Ma X."/>
            <person name="Naidoo K."/>
            <person name="Pethybridge S.J."/>
            <person name="Sun J."/>
            <person name="Steenkamp E.T."/>
            <person name="van der Nest M.A."/>
            <person name="van Wyk S."/>
            <person name="Wingfield M.J."/>
            <person name="Xiong C."/>
            <person name="Yue Q."/>
            <person name="Zhang X."/>
        </authorList>
    </citation>
    <scope>NUCLEOTIDE SEQUENCE [LARGE SCALE GENOMIC DNA]</scope>
    <source>
        <strain evidence="9 10">BP 5553</strain>
    </source>
</reference>
<dbReference type="RefSeq" id="XP_031869270.1">
    <property type="nucleotide sequence ID" value="XM_032014589.1"/>
</dbReference>
<evidence type="ECO:0000313" key="10">
    <source>
        <dbReference type="Proteomes" id="UP000254866"/>
    </source>
</evidence>
<dbReference type="PANTHER" id="PTHR14957">
    <property type="entry name" value="UBIQUITIN-LIKE-CONJUGATING ENZYME ATG10"/>
    <property type="match status" value="1"/>
</dbReference>
<keyword evidence="5" id="KW-0813">Transport</keyword>
<dbReference type="Gene3D" id="3.30.1460.50">
    <property type="match status" value="1"/>
</dbReference>
<dbReference type="EMBL" id="NPIC01000004">
    <property type="protein sequence ID" value="RDL36614.1"/>
    <property type="molecule type" value="Genomic_DNA"/>
</dbReference>
<comment type="caution">
    <text evidence="9">The sequence shown here is derived from an EMBL/GenBank/DDBJ whole genome shotgun (WGS) entry which is preliminary data.</text>
</comment>
<proteinExistence type="inferred from homology"/>
<evidence type="ECO:0000256" key="5">
    <source>
        <dbReference type="ARBA" id="ARBA00022927"/>
    </source>
</evidence>
<evidence type="ECO:0000256" key="4">
    <source>
        <dbReference type="ARBA" id="ARBA00022786"/>
    </source>
</evidence>
<name>A0A370TM74_9HELO</name>
<keyword evidence="6" id="KW-0072">Autophagy</keyword>
<keyword evidence="3" id="KW-0808">Transferase</keyword>
<accession>A0A370TM74</accession>
<evidence type="ECO:0000256" key="3">
    <source>
        <dbReference type="ARBA" id="ARBA00022679"/>
    </source>
</evidence>
<dbReference type="GO" id="GO:0015031">
    <property type="term" value="P:protein transport"/>
    <property type="evidence" value="ECO:0007669"/>
    <property type="project" value="UniProtKB-KW"/>
</dbReference>
<dbReference type="GO" id="GO:0032446">
    <property type="term" value="P:protein modification by small protein conjugation"/>
    <property type="evidence" value="ECO:0007669"/>
    <property type="project" value="TreeGrafter"/>
</dbReference>
<evidence type="ECO:0000256" key="7">
    <source>
        <dbReference type="ARBA" id="ARBA00029833"/>
    </source>
</evidence>
<feature type="transmembrane region" description="Helical" evidence="8">
    <location>
        <begin position="223"/>
        <end position="240"/>
    </location>
</feature>
<dbReference type="Pfam" id="PF03987">
    <property type="entry name" value="Autophagy_act_C"/>
    <property type="match status" value="1"/>
</dbReference>
<keyword evidence="5" id="KW-0653">Protein transport</keyword>
<gene>
    <name evidence="9" type="ORF">BP5553_05966</name>
</gene>
<keyword evidence="4" id="KW-0833">Ubl conjugation pathway</keyword>
<dbReference type="AlphaFoldDB" id="A0A370TM74"/>
<dbReference type="Proteomes" id="UP000254866">
    <property type="component" value="Unassembled WGS sequence"/>
</dbReference>
<evidence type="ECO:0000256" key="2">
    <source>
        <dbReference type="ARBA" id="ARBA00021099"/>
    </source>
</evidence>
<dbReference type="InterPro" id="IPR007135">
    <property type="entry name" value="Atg3/Atg10"/>
</dbReference>
<dbReference type="GO" id="GO:0000045">
    <property type="term" value="P:autophagosome assembly"/>
    <property type="evidence" value="ECO:0007669"/>
    <property type="project" value="TreeGrafter"/>
</dbReference>
<keyword evidence="8" id="KW-0472">Membrane</keyword>
<dbReference type="PANTHER" id="PTHR14957:SF1">
    <property type="entry name" value="UBIQUITIN-LIKE-CONJUGATING ENZYME ATG10"/>
    <property type="match status" value="1"/>
</dbReference>
<dbReference type="GO" id="GO:0061651">
    <property type="term" value="F:Atg12 conjugating enzyme activity"/>
    <property type="evidence" value="ECO:0007669"/>
    <property type="project" value="TreeGrafter"/>
</dbReference>
<dbReference type="GeneID" id="43598815"/>
<dbReference type="OrthoDB" id="4089664at2759"/>
<dbReference type="STRING" id="2656787.A0A370TM74"/>
<keyword evidence="8" id="KW-1133">Transmembrane helix</keyword>
<keyword evidence="10" id="KW-1185">Reference proteome</keyword>
<comment type="similarity">
    <text evidence="1">Belongs to the ATG10 family.</text>
</comment>
<dbReference type="GO" id="GO:0005829">
    <property type="term" value="C:cytosol"/>
    <property type="evidence" value="ECO:0007669"/>
    <property type="project" value="TreeGrafter"/>
</dbReference>
<evidence type="ECO:0000256" key="8">
    <source>
        <dbReference type="SAM" id="Phobius"/>
    </source>
</evidence>
<organism evidence="9 10">
    <name type="scientific">Venustampulla echinocandica</name>
    <dbReference type="NCBI Taxonomy" id="2656787"/>
    <lineage>
        <taxon>Eukaryota</taxon>
        <taxon>Fungi</taxon>
        <taxon>Dikarya</taxon>
        <taxon>Ascomycota</taxon>
        <taxon>Pezizomycotina</taxon>
        <taxon>Leotiomycetes</taxon>
        <taxon>Helotiales</taxon>
        <taxon>Pleuroascaceae</taxon>
        <taxon>Venustampulla</taxon>
    </lineage>
</organism>
<evidence type="ECO:0000256" key="1">
    <source>
        <dbReference type="ARBA" id="ARBA00005696"/>
    </source>
</evidence>